<reference evidence="1 2" key="1">
    <citation type="submission" date="2017-07" db="EMBL/GenBank/DDBJ databases">
        <title>Genome sequence of the Sordaria macrospora wild type strain R19027.</title>
        <authorList>
            <person name="Nowrousian M."/>
            <person name="Teichert I."/>
            <person name="Kueck U."/>
        </authorList>
    </citation>
    <scope>NUCLEOTIDE SEQUENCE [LARGE SCALE GENOMIC DNA]</scope>
    <source>
        <strain evidence="1 2">R19027</strain>
        <tissue evidence="1">Mycelium</tissue>
    </source>
</reference>
<dbReference type="Proteomes" id="UP000433876">
    <property type="component" value="Unassembled WGS sequence"/>
</dbReference>
<comment type="caution">
    <text evidence="1">The sequence shown here is derived from an EMBL/GenBank/DDBJ whole genome shotgun (WGS) entry which is preliminary data.</text>
</comment>
<organism evidence="1 2">
    <name type="scientific">Sordaria macrospora</name>
    <dbReference type="NCBI Taxonomy" id="5147"/>
    <lineage>
        <taxon>Eukaryota</taxon>
        <taxon>Fungi</taxon>
        <taxon>Dikarya</taxon>
        <taxon>Ascomycota</taxon>
        <taxon>Pezizomycotina</taxon>
        <taxon>Sordariomycetes</taxon>
        <taxon>Sordariomycetidae</taxon>
        <taxon>Sordariales</taxon>
        <taxon>Sordariaceae</taxon>
        <taxon>Sordaria</taxon>
    </lineage>
</organism>
<gene>
    <name evidence="1" type="ORF">SMACR_08422</name>
</gene>
<evidence type="ECO:0000313" key="1">
    <source>
        <dbReference type="EMBL" id="KAA8629336.1"/>
    </source>
</evidence>
<protein>
    <submittedName>
        <fullName evidence="1">Uncharacterized protein</fullName>
    </submittedName>
</protein>
<proteinExistence type="predicted"/>
<evidence type="ECO:0000313" key="2">
    <source>
        <dbReference type="Proteomes" id="UP000433876"/>
    </source>
</evidence>
<name>A0A8S8ZKE4_SORMA</name>
<dbReference type="EMBL" id="NMPR01000140">
    <property type="protein sequence ID" value="KAA8629336.1"/>
    <property type="molecule type" value="Genomic_DNA"/>
</dbReference>
<sequence>MRRRRIRPRAGIRLIRGERESWWVFMRGGSGIRCRFGGRMI</sequence>
<accession>A0A8S8ZKE4</accession>
<dbReference type="AlphaFoldDB" id="A0A8S8ZKE4"/>